<evidence type="ECO:0000256" key="2">
    <source>
        <dbReference type="SAM" id="SignalP"/>
    </source>
</evidence>
<dbReference type="STRING" id="416943.SAMN05445871_4155"/>
<name>A0A1H7KRE6_9BURK</name>
<gene>
    <name evidence="3" type="ORF">SAMN05192542_10424</name>
</gene>
<dbReference type="EMBL" id="FOAJ01000004">
    <property type="protein sequence ID" value="SEK89381.1"/>
    <property type="molecule type" value="Genomic_DNA"/>
</dbReference>
<evidence type="ECO:0000313" key="3">
    <source>
        <dbReference type="EMBL" id="SEK89381.1"/>
    </source>
</evidence>
<evidence type="ECO:0000256" key="1">
    <source>
        <dbReference type="SAM" id="MobiDB-lite"/>
    </source>
</evidence>
<sequence>MKIRHAITAAFIALASVGAVTAASAQGLTRAEVQQQLIQAEENGSRFVSDTSYPDVSPVFAQQFAHQSQGRADGVGAGVSGTSASGGPSNVERATVRMPGSTADCVGPAGFCTPYFGN</sequence>
<feature type="signal peptide" evidence="2">
    <location>
        <begin position="1"/>
        <end position="25"/>
    </location>
</feature>
<keyword evidence="4" id="KW-1185">Reference proteome</keyword>
<feature type="chain" id="PRO_5030029021" description="DUF4148 domain-containing protein" evidence="2">
    <location>
        <begin position="26"/>
        <end position="118"/>
    </location>
</feature>
<proteinExistence type="predicted"/>
<protein>
    <recommendedName>
        <fullName evidence="5">DUF4148 domain-containing protein</fullName>
    </recommendedName>
</protein>
<keyword evidence="2" id="KW-0732">Signal</keyword>
<dbReference type="InterPro" id="IPR025421">
    <property type="entry name" value="DUF4148"/>
</dbReference>
<dbReference type="RefSeq" id="WP_090548253.1">
    <property type="nucleotide sequence ID" value="NZ_FNSR01000002.1"/>
</dbReference>
<feature type="region of interest" description="Disordered" evidence="1">
    <location>
        <begin position="67"/>
        <end position="93"/>
    </location>
</feature>
<dbReference type="OrthoDB" id="9035534at2"/>
<dbReference type="Pfam" id="PF13663">
    <property type="entry name" value="DUF4148"/>
    <property type="match status" value="1"/>
</dbReference>
<evidence type="ECO:0008006" key="5">
    <source>
        <dbReference type="Google" id="ProtNLM"/>
    </source>
</evidence>
<dbReference type="AlphaFoldDB" id="A0A1H7KRE6"/>
<dbReference type="Proteomes" id="UP000199120">
    <property type="component" value="Unassembled WGS sequence"/>
</dbReference>
<evidence type="ECO:0000313" key="4">
    <source>
        <dbReference type="Proteomes" id="UP000199120"/>
    </source>
</evidence>
<accession>A0A1H7KRE6</accession>
<organism evidence="3 4">
    <name type="scientific">Paraburkholderia caballeronis</name>
    <dbReference type="NCBI Taxonomy" id="416943"/>
    <lineage>
        <taxon>Bacteria</taxon>
        <taxon>Pseudomonadati</taxon>
        <taxon>Pseudomonadota</taxon>
        <taxon>Betaproteobacteria</taxon>
        <taxon>Burkholderiales</taxon>
        <taxon>Burkholderiaceae</taxon>
        <taxon>Paraburkholderia</taxon>
    </lineage>
</organism>
<reference evidence="4" key="1">
    <citation type="submission" date="2016-10" db="EMBL/GenBank/DDBJ databases">
        <authorList>
            <person name="Varghese N."/>
            <person name="Submissions S."/>
        </authorList>
    </citation>
    <scope>NUCLEOTIDE SEQUENCE [LARGE SCALE GENOMIC DNA]</scope>
    <source>
        <strain evidence="4">LMG 26416</strain>
    </source>
</reference>